<reference evidence="3 4" key="1">
    <citation type="submission" date="2017-05" db="EMBL/GenBank/DDBJ databases">
        <authorList>
            <person name="Varghese N."/>
            <person name="Submissions S."/>
        </authorList>
    </citation>
    <scope>NUCLEOTIDE SEQUENCE [LARGE SCALE GENOMIC DNA]</scope>
    <source>
        <strain evidence="3 4">DSM 26001</strain>
    </source>
</reference>
<sequence>MTFPTRRAAALLLCCALLPGCASIKKPQPELFDLGLAAPAAAMPALPPMALAEINAPEWLDSPAIFYRLAYDSARQPRPYANSRWSMPPAQLFAQRLKSQMGQAGGTLLSASDGASGIPVLHLDVDEISQVFESRERSAGLVAMRLSVLNGRRLLGQKSFVQRMPAPSADAAGGVDAIAAASDAVIADMLKWLSGLDLRAP</sequence>
<accession>A0ABY1QKN7</accession>
<dbReference type="Pfam" id="PF03886">
    <property type="entry name" value="ABC_trans_aux"/>
    <property type="match status" value="1"/>
</dbReference>
<name>A0ABY1QKN7_9BURK</name>
<evidence type="ECO:0000256" key="1">
    <source>
        <dbReference type="SAM" id="SignalP"/>
    </source>
</evidence>
<dbReference type="SUPFAM" id="SSF159594">
    <property type="entry name" value="XCC0632-like"/>
    <property type="match status" value="1"/>
</dbReference>
<proteinExistence type="predicted"/>
<dbReference type="EMBL" id="FXUL01000019">
    <property type="protein sequence ID" value="SMP73451.1"/>
    <property type="molecule type" value="Genomic_DNA"/>
</dbReference>
<evidence type="ECO:0000259" key="2">
    <source>
        <dbReference type="Pfam" id="PF03886"/>
    </source>
</evidence>
<dbReference type="RefSeq" id="WP_283444272.1">
    <property type="nucleotide sequence ID" value="NZ_FXUL01000019.1"/>
</dbReference>
<feature type="chain" id="PRO_5045345408" evidence="1">
    <location>
        <begin position="23"/>
        <end position="201"/>
    </location>
</feature>
<evidence type="ECO:0000313" key="4">
    <source>
        <dbReference type="Proteomes" id="UP001158049"/>
    </source>
</evidence>
<dbReference type="Gene3D" id="3.40.50.10610">
    <property type="entry name" value="ABC-type transport auxiliary lipoprotein component"/>
    <property type="match status" value="1"/>
</dbReference>
<dbReference type="InterPro" id="IPR005586">
    <property type="entry name" value="ABC_trans_aux"/>
</dbReference>
<dbReference type="Proteomes" id="UP001158049">
    <property type="component" value="Unassembled WGS sequence"/>
</dbReference>
<evidence type="ECO:0000313" key="3">
    <source>
        <dbReference type="EMBL" id="SMP73451.1"/>
    </source>
</evidence>
<gene>
    <name evidence="3" type="ORF">SAMN06295970_11980</name>
</gene>
<feature type="domain" description="ABC-type transport auxiliary lipoprotein component" evidence="2">
    <location>
        <begin position="38"/>
        <end position="189"/>
    </location>
</feature>
<feature type="signal peptide" evidence="1">
    <location>
        <begin position="1"/>
        <end position="22"/>
    </location>
</feature>
<organism evidence="3 4">
    <name type="scientific">Noviherbaspirillum suwonense</name>
    <dbReference type="NCBI Taxonomy" id="1224511"/>
    <lineage>
        <taxon>Bacteria</taxon>
        <taxon>Pseudomonadati</taxon>
        <taxon>Pseudomonadota</taxon>
        <taxon>Betaproteobacteria</taxon>
        <taxon>Burkholderiales</taxon>
        <taxon>Oxalobacteraceae</taxon>
        <taxon>Noviherbaspirillum</taxon>
    </lineage>
</organism>
<keyword evidence="4" id="KW-1185">Reference proteome</keyword>
<comment type="caution">
    <text evidence="3">The sequence shown here is derived from an EMBL/GenBank/DDBJ whole genome shotgun (WGS) entry which is preliminary data.</text>
</comment>
<protein>
    <submittedName>
        <fullName evidence="3">Transcriptional regulator</fullName>
    </submittedName>
</protein>
<keyword evidence="1" id="KW-0732">Signal</keyword>